<feature type="domain" description="Exocyst complex subunit Exo70 C-terminal" evidence="6">
    <location>
        <begin position="411"/>
        <end position="723"/>
    </location>
</feature>
<reference evidence="7" key="1">
    <citation type="journal article" date="2023" name="BMC Genomics">
        <title>Chromosome-level genome assemblies of Cutaneotrichosporon spp. (Trichosporonales, Basidiomycota) reveal imbalanced evolution between nucleotide sequences and chromosome synteny.</title>
        <authorList>
            <person name="Kobayashi Y."/>
            <person name="Kayamori A."/>
            <person name="Aoki K."/>
            <person name="Shiwa Y."/>
            <person name="Matsutani M."/>
            <person name="Fujita N."/>
            <person name="Sugita T."/>
            <person name="Iwasaki W."/>
            <person name="Tanaka N."/>
            <person name="Takashima M."/>
        </authorList>
    </citation>
    <scope>NUCLEOTIDE SEQUENCE</scope>
    <source>
        <strain evidence="7">HIS016</strain>
    </source>
</reference>
<gene>
    <name evidence="7" type="primary">EXO70</name>
    <name evidence="7" type="ORF">CspeluHIS016_0800930</name>
</gene>
<dbReference type="InterPro" id="IPR046364">
    <property type="entry name" value="Exo70_C"/>
</dbReference>
<comment type="function">
    <text evidence="4">Involved in the secretory pathway as part of the exocyst complex which tethers secretory vesicles to the sites of exocytosis. Also plays a role in the assembly of the exocyst.</text>
</comment>
<keyword evidence="4" id="KW-0653">Protein transport</keyword>
<dbReference type="Gene3D" id="1.20.1280.170">
    <property type="entry name" value="Exocyst complex component Exo70"/>
    <property type="match status" value="1"/>
</dbReference>
<accession>A0AAD3TZY9</accession>
<evidence type="ECO:0000259" key="6">
    <source>
        <dbReference type="Pfam" id="PF03081"/>
    </source>
</evidence>
<evidence type="ECO:0000256" key="3">
    <source>
        <dbReference type="ARBA" id="ARBA00022483"/>
    </source>
</evidence>
<proteinExistence type="inferred from homology"/>
<evidence type="ECO:0000256" key="4">
    <source>
        <dbReference type="RuleBase" id="RU365026"/>
    </source>
</evidence>
<dbReference type="GO" id="GO:0005935">
    <property type="term" value="C:cellular bud neck"/>
    <property type="evidence" value="ECO:0007669"/>
    <property type="project" value="UniProtKB-SubCell"/>
</dbReference>
<evidence type="ECO:0000313" key="7">
    <source>
        <dbReference type="EMBL" id="GMK59487.1"/>
    </source>
</evidence>
<dbReference type="GO" id="GO:0015031">
    <property type="term" value="P:protein transport"/>
    <property type="evidence" value="ECO:0007669"/>
    <property type="project" value="UniProtKB-KW"/>
</dbReference>
<comment type="subcellular location">
    <subcellularLocation>
        <location evidence="4">Bud</location>
    </subcellularLocation>
    <subcellularLocation>
        <location evidence="4">Bud neck</location>
    </subcellularLocation>
</comment>
<dbReference type="GO" id="GO:0005546">
    <property type="term" value="F:phosphatidylinositol-4,5-bisphosphate binding"/>
    <property type="evidence" value="ECO:0007669"/>
    <property type="project" value="InterPro"/>
</dbReference>
<dbReference type="GO" id="GO:0000145">
    <property type="term" value="C:exocyst"/>
    <property type="evidence" value="ECO:0007669"/>
    <property type="project" value="InterPro"/>
</dbReference>
<comment type="caution">
    <text evidence="7">The sequence shown here is derived from an EMBL/GenBank/DDBJ whole genome shotgun (WGS) entry which is preliminary data.</text>
</comment>
<evidence type="ECO:0000256" key="2">
    <source>
        <dbReference type="ARBA" id="ARBA00022448"/>
    </source>
</evidence>
<dbReference type="GO" id="GO:0006887">
    <property type="term" value="P:exocytosis"/>
    <property type="evidence" value="ECO:0007669"/>
    <property type="project" value="UniProtKB-KW"/>
</dbReference>
<feature type="region of interest" description="Disordered" evidence="5">
    <location>
        <begin position="81"/>
        <end position="162"/>
    </location>
</feature>
<comment type="similarity">
    <text evidence="1 4">Belongs to the EXO70 family.</text>
</comment>
<sequence>MPAPDGSLAVDEETDLALLTQHLVKTNSLSQRMTGILFQLDGRLSRLDKSIAPLGIRQMTRQQANLDAVMEAIAPGSSSAAARVSSVTTHSPAIPSTASLRPPERGGSTNTISDERILAIPSSPSMSTGPTSHVSPASAARTPPSTSSARPQSPAVSVMDRARAVPRTDVLPRWQESSTPPATMQDDPLATGNERALISRGPDIMNLKEYFAALKAVIADLEPMYQGLQEGRGGTREQKVAELSSLLEDGFTRLVELLIARTRETMPRPFDPERLIASAPAPVTTYYSGLSSVKALSTGLVALVEPTEPTPRASEILTPMLGRAINTLGEIRGDWLRRSLGPLAREVEEAPGTWNGLDGDKVRLSTRLWDAYLVACDAEVEVAGTMLPGPAGERLVDVTIPHGAALLSSTMGSVITSFKRNLSDNTMVLLNLYNDLSSLAPRYDAGIARVLSEDVPEVRTALSSQLVAMRALALRSFPERLADIRAVPRSPPSSTQIDDTTHETLAYLEQLPVLGNLAETLLRSTGHGERAWLMGGAAPSGATSAQEEGGIVNLYAADVLGTLVGALEGRAKGMRKPVGATYLLNNLSHLRNATSSFNADIIGPAAEDLLNKHFRDAKNSYLSEWALLVQLLSHTAEKRFNVGSADKQSTKEAAAAFFDRLAELETVCRQHPFSRQDSELRERIGNEVADFVRQGYSAFWTKAHSKRYDKYLRQTPDELYNRVQNVFR</sequence>
<feature type="compositionally biased region" description="Low complexity" evidence="5">
    <location>
        <begin position="121"/>
        <end position="155"/>
    </location>
</feature>
<dbReference type="EMBL" id="BTCM01000008">
    <property type="protein sequence ID" value="GMK59487.1"/>
    <property type="molecule type" value="Genomic_DNA"/>
</dbReference>
<evidence type="ECO:0000256" key="5">
    <source>
        <dbReference type="SAM" id="MobiDB-lite"/>
    </source>
</evidence>
<evidence type="ECO:0000313" key="8">
    <source>
        <dbReference type="Proteomes" id="UP001222932"/>
    </source>
</evidence>
<dbReference type="Proteomes" id="UP001222932">
    <property type="component" value="Unassembled WGS sequence"/>
</dbReference>
<keyword evidence="2 4" id="KW-0813">Transport</keyword>
<dbReference type="PANTHER" id="PTHR12542:SF41">
    <property type="entry name" value="EXOCYST COMPLEX COMPONENT 7"/>
    <property type="match status" value="1"/>
</dbReference>
<protein>
    <recommendedName>
        <fullName evidence="4">Exocyst complex protein EXO70</fullName>
    </recommendedName>
</protein>
<evidence type="ECO:0000256" key="1">
    <source>
        <dbReference type="ARBA" id="ARBA00006756"/>
    </source>
</evidence>
<dbReference type="SUPFAM" id="SSF74788">
    <property type="entry name" value="Cullin repeat-like"/>
    <property type="match status" value="1"/>
</dbReference>
<name>A0AAD3TZY9_9TREE</name>
<keyword evidence="3 4" id="KW-0268">Exocytosis</keyword>
<feature type="compositionally biased region" description="Polar residues" evidence="5">
    <location>
        <begin position="88"/>
        <end position="99"/>
    </location>
</feature>
<dbReference type="InterPro" id="IPR004140">
    <property type="entry name" value="Exo70"/>
</dbReference>
<dbReference type="Pfam" id="PF03081">
    <property type="entry name" value="Exo70_C"/>
    <property type="match status" value="1"/>
</dbReference>
<keyword evidence="8" id="KW-1185">Reference proteome</keyword>
<reference evidence="7" key="2">
    <citation type="submission" date="2023-06" db="EMBL/GenBank/DDBJ databases">
        <authorList>
            <person name="Kobayashi Y."/>
            <person name="Kayamori A."/>
            <person name="Aoki K."/>
            <person name="Shiwa Y."/>
            <person name="Fujita N."/>
            <person name="Sugita T."/>
            <person name="Iwasaki W."/>
            <person name="Tanaka N."/>
            <person name="Takashima M."/>
        </authorList>
    </citation>
    <scope>NUCLEOTIDE SEQUENCE</scope>
    <source>
        <strain evidence="7">HIS016</strain>
    </source>
</reference>
<dbReference type="AlphaFoldDB" id="A0AAD3TZY9"/>
<dbReference type="PANTHER" id="PTHR12542">
    <property type="entry name" value="EXOCYST COMPLEX PROTEIN EXO70"/>
    <property type="match status" value="1"/>
</dbReference>
<dbReference type="InterPro" id="IPR016159">
    <property type="entry name" value="Cullin_repeat-like_dom_sf"/>
</dbReference>
<organism evidence="7 8">
    <name type="scientific">Cutaneotrichosporon spelunceum</name>
    <dbReference type="NCBI Taxonomy" id="1672016"/>
    <lineage>
        <taxon>Eukaryota</taxon>
        <taxon>Fungi</taxon>
        <taxon>Dikarya</taxon>
        <taxon>Basidiomycota</taxon>
        <taxon>Agaricomycotina</taxon>
        <taxon>Tremellomycetes</taxon>
        <taxon>Trichosporonales</taxon>
        <taxon>Trichosporonaceae</taxon>
        <taxon>Cutaneotrichosporon</taxon>
    </lineage>
</organism>